<feature type="transmembrane region" description="Helical" evidence="8">
    <location>
        <begin position="106"/>
        <end position="125"/>
    </location>
</feature>
<comment type="similarity">
    <text evidence="7">Belongs to the glycosyltransferase 87 family.</text>
</comment>
<dbReference type="STRING" id="490629.SAMN05216266_101226"/>
<feature type="transmembrane region" description="Helical" evidence="8">
    <location>
        <begin position="211"/>
        <end position="231"/>
    </location>
</feature>
<evidence type="ECO:0000256" key="3">
    <source>
        <dbReference type="ARBA" id="ARBA00022679"/>
    </source>
</evidence>
<reference evidence="10" key="1">
    <citation type="submission" date="2016-10" db="EMBL/GenBank/DDBJ databases">
        <authorList>
            <person name="Varghese N."/>
            <person name="Submissions S."/>
        </authorList>
    </citation>
    <scope>NUCLEOTIDE SEQUENCE [LARGE SCALE GENOMIC DNA]</scope>
    <source>
        <strain evidence="10">CGMCC 4.3568</strain>
    </source>
</reference>
<keyword evidence="10" id="KW-1185">Reference proteome</keyword>
<feature type="transmembrane region" description="Helical" evidence="8">
    <location>
        <begin position="29"/>
        <end position="49"/>
    </location>
</feature>
<dbReference type="EMBL" id="FOKG01000001">
    <property type="protein sequence ID" value="SFA75286.1"/>
    <property type="molecule type" value="Genomic_DNA"/>
</dbReference>
<evidence type="ECO:0000256" key="1">
    <source>
        <dbReference type="ARBA" id="ARBA00004651"/>
    </source>
</evidence>
<evidence type="ECO:0000256" key="8">
    <source>
        <dbReference type="SAM" id="Phobius"/>
    </source>
</evidence>
<evidence type="ECO:0000256" key="4">
    <source>
        <dbReference type="ARBA" id="ARBA00022692"/>
    </source>
</evidence>
<keyword evidence="3 9" id="KW-0808">Transferase</keyword>
<evidence type="ECO:0000256" key="5">
    <source>
        <dbReference type="ARBA" id="ARBA00022989"/>
    </source>
</evidence>
<keyword evidence="5 8" id="KW-1133">Transmembrane helix</keyword>
<feature type="transmembrane region" description="Helical" evidence="8">
    <location>
        <begin position="183"/>
        <end position="204"/>
    </location>
</feature>
<name>A0A1I0VI98_9PSEU</name>
<evidence type="ECO:0000256" key="2">
    <source>
        <dbReference type="ARBA" id="ARBA00022475"/>
    </source>
</evidence>
<keyword evidence="9" id="KW-0328">Glycosyltransferase</keyword>
<evidence type="ECO:0000313" key="9">
    <source>
        <dbReference type="EMBL" id="SFA75286.1"/>
    </source>
</evidence>
<evidence type="ECO:0000256" key="7">
    <source>
        <dbReference type="ARBA" id="ARBA00024033"/>
    </source>
</evidence>
<gene>
    <name evidence="9" type="ORF">SAMN05216266_101226</name>
</gene>
<dbReference type="RefSeq" id="WP_245788063.1">
    <property type="nucleotide sequence ID" value="NZ_FOKG01000001.1"/>
</dbReference>
<proteinExistence type="inferred from homology"/>
<feature type="transmembrane region" description="Helical" evidence="8">
    <location>
        <begin position="375"/>
        <end position="395"/>
    </location>
</feature>
<comment type="subcellular location">
    <subcellularLocation>
        <location evidence="1">Cell membrane</location>
        <topology evidence="1">Multi-pass membrane protein</topology>
    </subcellularLocation>
</comment>
<keyword evidence="6 8" id="KW-0472">Membrane</keyword>
<dbReference type="GO" id="GO:0016758">
    <property type="term" value="F:hexosyltransferase activity"/>
    <property type="evidence" value="ECO:0007669"/>
    <property type="project" value="InterPro"/>
</dbReference>
<keyword evidence="2" id="KW-1003">Cell membrane</keyword>
<keyword evidence="4 8" id="KW-0812">Transmembrane</keyword>
<organism evidence="9 10">
    <name type="scientific">Amycolatopsis marina</name>
    <dbReference type="NCBI Taxonomy" id="490629"/>
    <lineage>
        <taxon>Bacteria</taxon>
        <taxon>Bacillati</taxon>
        <taxon>Actinomycetota</taxon>
        <taxon>Actinomycetes</taxon>
        <taxon>Pseudonocardiales</taxon>
        <taxon>Pseudonocardiaceae</taxon>
        <taxon>Amycolatopsis</taxon>
    </lineage>
</organism>
<dbReference type="InterPro" id="IPR018584">
    <property type="entry name" value="GT87"/>
</dbReference>
<feature type="transmembrane region" description="Helical" evidence="8">
    <location>
        <begin position="270"/>
        <end position="289"/>
    </location>
</feature>
<dbReference type="Proteomes" id="UP000243799">
    <property type="component" value="Unassembled WGS sequence"/>
</dbReference>
<evidence type="ECO:0000256" key="6">
    <source>
        <dbReference type="ARBA" id="ARBA00023136"/>
    </source>
</evidence>
<dbReference type="Pfam" id="PF09594">
    <property type="entry name" value="GT87"/>
    <property type="match status" value="1"/>
</dbReference>
<evidence type="ECO:0000313" key="10">
    <source>
        <dbReference type="Proteomes" id="UP000243799"/>
    </source>
</evidence>
<feature type="transmembrane region" description="Helical" evidence="8">
    <location>
        <begin position="345"/>
        <end position="363"/>
    </location>
</feature>
<dbReference type="AlphaFoldDB" id="A0A1I0VI98"/>
<sequence>MLSYRSVLDRAGITSAHDEYRRHQRLVRIALTVLVVSVTAYAIVGSGFVDLHVYRTGGYAWLTGIGLYTPGFPQLVPGSPLPFIYPPLSAILFSPLYLLPWQAAKFVLTLASVLGLVATLVVTAYRVYGRRSLALVLGLGVAAAGLLFEPVRQTIHFGQINLILMGLVAVDCLLPRTRWPRGLLIGLAAAIKLTPAVFVLFFLVRRQYRAAAVTVASFAGFSLAGFALAPWQSLKYWFDFLPRTDTTVGVAYAFNQSYQAILHRVLGEGLARSAVWALLVAGTFVLAWVAARRARAAGDDVVALLAIACWAVLASPISWSHHWVWAAPAAVVLLRAGQQAAVRTRVLLALVGLVFVIGPHTFMPQLHEVELHWMWWQHLLGSSYVLVGLTSLIWLSLRRPAVERAPAPAAVANLS</sequence>
<accession>A0A1I0VI98</accession>
<dbReference type="GO" id="GO:0005886">
    <property type="term" value="C:plasma membrane"/>
    <property type="evidence" value="ECO:0007669"/>
    <property type="project" value="UniProtKB-SubCell"/>
</dbReference>
<feature type="transmembrane region" description="Helical" evidence="8">
    <location>
        <begin position="131"/>
        <end position="148"/>
    </location>
</feature>
<protein>
    <submittedName>
        <fullName evidence="9">Alpha-1,2-mannosyltransferase</fullName>
    </submittedName>
</protein>